<dbReference type="Proteomes" id="UP001162992">
    <property type="component" value="Chromosome 4"/>
</dbReference>
<proteinExistence type="predicted"/>
<organism evidence="1 2">
    <name type="scientific">Diphasiastrum complanatum</name>
    <name type="common">Issler's clubmoss</name>
    <name type="synonym">Lycopodium complanatum</name>
    <dbReference type="NCBI Taxonomy" id="34168"/>
    <lineage>
        <taxon>Eukaryota</taxon>
        <taxon>Viridiplantae</taxon>
        <taxon>Streptophyta</taxon>
        <taxon>Embryophyta</taxon>
        <taxon>Tracheophyta</taxon>
        <taxon>Lycopodiopsida</taxon>
        <taxon>Lycopodiales</taxon>
        <taxon>Lycopodiaceae</taxon>
        <taxon>Lycopodioideae</taxon>
        <taxon>Diphasiastrum</taxon>
    </lineage>
</organism>
<evidence type="ECO:0000313" key="1">
    <source>
        <dbReference type="EMBL" id="KAJ7558381.1"/>
    </source>
</evidence>
<name>A0ACC2DVY2_DIPCM</name>
<reference evidence="2" key="1">
    <citation type="journal article" date="2024" name="Proc. Natl. Acad. Sci. U.S.A.">
        <title>Extraordinary preservation of gene collinearity over three hundred million years revealed in homosporous lycophytes.</title>
        <authorList>
            <person name="Li C."/>
            <person name="Wickell D."/>
            <person name="Kuo L.Y."/>
            <person name="Chen X."/>
            <person name="Nie B."/>
            <person name="Liao X."/>
            <person name="Peng D."/>
            <person name="Ji J."/>
            <person name="Jenkins J."/>
            <person name="Williams M."/>
            <person name="Shu S."/>
            <person name="Plott C."/>
            <person name="Barry K."/>
            <person name="Rajasekar S."/>
            <person name="Grimwood J."/>
            <person name="Han X."/>
            <person name="Sun S."/>
            <person name="Hou Z."/>
            <person name="He W."/>
            <person name="Dai G."/>
            <person name="Sun C."/>
            <person name="Schmutz J."/>
            <person name="Leebens-Mack J.H."/>
            <person name="Li F.W."/>
            <person name="Wang L."/>
        </authorList>
    </citation>
    <scope>NUCLEOTIDE SEQUENCE [LARGE SCALE GENOMIC DNA]</scope>
    <source>
        <strain evidence="2">cv. PW_Plant_1</strain>
    </source>
</reference>
<keyword evidence="2" id="KW-1185">Reference proteome</keyword>
<comment type="caution">
    <text evidence="1">The sequence shown here is derived from an EMBL/GenBank/DDBJ whole genome shotgun (WGS) entry which is preliminary data.</text>
</comment>
<accession>A0ACC2DVY2</accession>
<gene>
    <name evidence="1" type="ORF">O6H91_04G036700</name>
</gene>
<protein>
    <submittedName>
        <fullName evidence="1">Uncharacterized protein</fullName>
    </submittedName>
</protein>
<evidence type="ECO:0000313" key="2">
    <source>
        <dbReference type="Proteomes" id="UP001162992"/>
    </source>
</evidence>
<dbReference type="EMBL" id="CM055095">
    <property type="protein sequence ID" value="KAJ7558381.1"/>
    <property type="molecule type" value="Genomic_DNA"/>
</dbReference>
<sequence>MQQDAVDPAYKKLGRDQHNILRRSRLSLSLESVVDNAMHVTSMLSEDQLECPVCWESFNDSANMPYVLWCGHTLCKSCILHLQWATMKFPAVPLQLPLFVACPWCQFLTFRFTWNGFLKYPCKNFFLVWIIEHLKTENIQQKLLDAKEQGVDDMVSHPSPYVESTASWQQQSLEDDYRMPSYEPYRRTANLSDALHRERRWAYWHQFFLKLLDFCYVLTKKLPLILLFLFISLYVLPFGSIILTIYCLITLFIAVPSFLVVYFSYPSLHWLVHEIMA</sequence>